<evidence type="ECO:0000256" key="5">
    <source>
        <dbReference type="ARBA" id="ARBA00023157"/>
    </source>
</evidence>
<reference evidence="8" key="1">
    <citation type="submission" date="2019-08" db="EMBL/GenBank/DDBJ databases">
        <title>The improved chromosome-level genome for the pearl oyster Pinctada fucata martensii using PacBio sequencing and Hi-C.</title>
        <authorList>
            <person name="Zheng Z."/>
        </authorList>
    </citation>
    <scope>NUCLEOTIDE SEQUENCE</scope>
    <source>
        <strain evidence="8">ZZ-2019</strain>
        <tissue evidence="8">Adductor muscle</tissue>
    </source>
</reference>
<evidence type="ECO:0000256" key="4">
    <source>
        <dbReference type="ARBA" id="ARBA00022729"/>
    </source>
</evidence>
<keyword evidence="9" id="KW-1185">Reference proteome</keyword>
<dbReference type="PANTHER" id="PTHR11306">
    <property type="entry name" value="NIEMANN PICK TYPE C2 PROTEIN NPC2-RELATED"/>
    <property type="match status" value="1"/>
</dbReference>
<dbReference type="CDD" id="cd00916">
    <property type="entry name" value="Npc2_like"/>
    <property type="match status" value="1"/>
</dbReference>
<evidence type="ECO:0000256" key="6">
    <source>
        <dbReference type="SAM" id="SignalP"/>
    </source>
</evidence>
<proteinExistence type="inferred from homology"/>
<dbReference type="GO" id="GO:0005576">
    <property type="term" value="C:extracellular region"/>
    <property type="evidence" value="ECO:0007669"/>
    <property type="project" value="UniProtKB-SubCell"/>
</dbReference>
<dbReference type="EMBL" id="VSWD01000009">
    <property type="protein sequence ID" value="KAK3093275.1"/>
    <property type="molecule type" value="Genomic_DNA"/>
</dbReference>
<keyword evidence="5" id="KW-1015">Disulfide bond</keyword>
<evidence type="ECO:0000256" key="2">
    <source>
        <dbReference type="ARBA" id="ARBA00006370"/>
    </source>
</evidence>
<feature type="chain" id="PRO_5041716364" description="MD-2-related lipid-recognition domain-containing protein" evidence="6">
    <location>
        <begin position="24"/>
        <end position="154"/>
    </location>
</feature>
<evidence type="ECO:0000256" key="3">
    <source>
        <dbReference type="ARBA" id="ARBA00022525"/>
    </source>
</evidence>
<feature type="signal peptide" evidence="6">
    <location>
        <begin position="1"/>
        <end position="23"/>
    </location>
</feature>
<accession>A0AA88Y3F9</accession>
<dbReference type="GO" id="GO:0032934">
    <property type="term" value="F:sterol binding"/>
    <property type="evidence" value="ECO:0007669"/>
    <property type="project" value="InterPro"/>
</dbReference>
<dbReference type="SMART" id="SM00737">
    <property type="entry name" value="ML"/>
    <property type="match status" value="1"/>
</dbReference>
<dbReference type="GO" id="GO:0032367">
    <property type="term" value="P:intracellular cholesterol transport"/>
    <property type="evidence" value="ECO:0007669"/>
    <property type="project" value="InterPro"/>
</dbReference>
<name>A0AA88Y3F9_PINIB</name>
<dbReference type="SUPFAM" id="SSF81296">
    <property type="entry name" value="E set domains"/>
    <property type="match status" value="1"/>
</dbReference>
<comment type="caution">
    <text evidence="8">The sequence shown here is derived from an EMBL/GenBank/DDBJ whole genome shotgun (WGS) entry which is preliminary data.</text>
</comment>
<dbReference type="Proteomes" id="UP001186944">
    <property type="component" value="Unassembled WGS sequence"/>
</dbReference>
<dbReference type="AlphaFoldDB" id="A0AA88Y3F9"/>
<protein>
    <recommendedName>
        <fullName evidence="7">MD-2-related lipid-recognition domain-containing protein</fullName>
    </recommendedName>
</protein>
<comment type="subcellular location">
    <subcellularLocation>
        <location evidence="1">Secreted</location>
    </subcellularLocation>
</comment>
<keyword evidence="3" id="KW-0964">Secreted</keyword>
<dbReference type="InterPro" id="IPR014756">
    <property type="entry name" value="Ig_E-set"/>
</dbReference>
<feature type="domain" description="MD-2-related lipid-recognition" evidence="7">
    <location>
        <begin position="26"/>
        <end position="151"/>
    </location>
</feature>
<organism evidence="8 9">
    <name type="scientific">Pinctada imbricata</name>
    <name type="common">Atlantic pearl-oyster</name>
    <name type="synonym">Pinctada martensii</name>
    <dbReference type="NCBI Taxonomy" id="66713"/>
    <lineage>
        <taxon>Eukaryota</taxon>
        <taxon>Metazoa</taxon>
        <taxon>Spiralia</taxon>
        <taxon>Lophotrochozoa</taxon>
        <taxon>Mollusca</taxon>
        <taxon>Bivalvia</taxon>
        <taxon>Autobranchia</taxon>
        <taxon>Pteriomorphia</taxon>
        <taxon>Pterioida</taxon>
        <taxon>Pterioidea</taxon>
        <taxon>Pteriidae</taxon>
        <taxon>Pinctada</taxon>
    </lineage>
</organism>
<comment type="similarity">
    <text evidence="2">Belongs to the NPC2 family.</text>
</comment>
<dbReference type="Gene3D" id="2.60.40.770">
    <property type="match status" value="1"/>
</dbReference>
<dbReference type="PANTHER" id="PTHR11306:SF68">
    <property type="entry name" value="NPC INTRACELLULAR CHOLESTEROL TRANSPORTER 2"/>
    <property type="match status" value="1"/>
</dbReference>
<dbReference type="InterPro" id="IPR039670">
    <property type="entry name" value="NPC2-like"/>
</dbReference>
<dbReference type="InterPro" id="IPR033916">
    <property type="entry name" value="ML_Npc2-like"/>
</dbReference>
<evidence type="ECO:0000259" key="7">
    <source>
        <dbReference type="SMART" id="SM00737"/>
    </source>
</evidence>
<evidence type="ECO:0000313" key="8">
    <source>
        <dbReference type="EMBL" id="KAK3093275.1"/>
    </source>
</evidence>
<dbReference type="FunFam" id="2.60.40.770:FF:000001">
    <property type="entry name" value="NPC intracellular cholesterol transporter 2"/>
    <property type="match status" value="1"/>
</dbReference>
<gene>
    <name evidence="8" type="ORF">FSP39_013549</name>
</gene>
<keyword evidence="4 6" id="KW-0732">Signal</keyword>
<evidence type="ECO:0000256" key="1">
    <source>
        <dbReference type="ARBA" id="ARBA00004613"/>
    </source>
</evidence>
<dbReference type="Pfam" id="PF02221">
    <property type="entry name" value="E1_DerP2_DerF2"/>
    <property type="match status" value="1"/>
</dbReference>
<evidence type="ECO:0000313" key="9">
    <source>
        <dbReference type="Proteomes" id="UP001186944"/>
    </source>
</evidence>
<dbReference type="InterPro" id="IPR003172">
    <property type="entry name" value="ML_dom"/>
</dbReference>
<sequence length="154" mass="16752">MKMKTNLTLLFLTGFVMFNSVRSVMFKDCGSKGSKVKDVEVSNCKTGPCLLPRGTNATFKVSFTSGSAEAATTKLTSVVHGILAGIPVPFPLKDPDGCKGKGLECPLKNNKDYTFVSSIPVLKSYPQVKLVVKWELQDSNKNDVFCIELPVQLT</sequence>